<dbReference type="HOGENOM" id="CLU_2566459_0_0_5"/>
<name>E8RVV1_ASTEC</name>
<dbReference type="AlphaFoldDB" id="E8RVV1"/>
<geneLocation type="plasmid" evidence="1 2">
    <name>pASTEX02</name>
</geneLocation>
<proteinExistence type="predicted"/>
<evidence type="ECO:0000313" key="1">
    <source>
        <dbReference type="EMBL" id="ADU15373.1"/>
    </source>
</evidence>
<keyword evidence="1" id="KW-0614">Plasmid</keyword>
<dbReference type="Proteomes" id="UP000001492">
    <property type="component" value="Plasmid pASTEX02"/>
</dbReference>
<reference evidence="2" key="1">
    <citation type="submission" date="2010-12" db="EMBL/GenBank/DDBJ databases">
        <title>Complete sequence of plasmid 2 of Asticcacaulis excentricus CB 48.</title>
        <authorList>
            <consortium name="US DOE Joint Genome Institute"/>
            <person name="Lucas S."/>
            <person name="Copeland A."/>
            <person name="Lapidus A."/>
            <person name="Cheng J.-F."/>
            <person name="Bruce D."/>
            <person name="Goodwin L."/>
            <person name="Pitluck S."/>
            <person name="Teshima H."/>
            <person name="Davenport K."/>
            <person name="Detter J.C."/>
            <person name="Han C."/>
            <person name="Tapia R."/>
            <person name="Land M."/>
            <person name="Hauser L."/>
            <person name="Jeffries C."/>
            <person name="Kyrpides N."/>
            <person name="Ivanova N."/>
            <person name="Ovchinnikova G."/>
            <person name="Brun Y.V."/>
            <person name="Woyke T."/>
        </authorList>
    </citation>
    <scope>NUCLEOTIDE SEQUENCE [LARGE SCALE GENOMIC DNA]</scope>
    <source>
        <strain evidence="2">ATCC 15261 / DSM 4724 / KCTC 12464 / NCIMB 9791 / VKM B-1370 / CB 48</strain>
        <plasmid evidence="2">pASTEX02</plasmid>
    </source>
</reference>
<dbReference type="KEGG" id="aex:Astex_3762"/>
<dbReference type="EMBL" id="CP002398">
    <property type="protein sequence ID" value="ADU15373.1"/>
    <property type="molecule type" value="Genomic_DNA"/>
</dbReference>
<keyword evidence="2" id="KW-1185">Reference proteome</keyword>
<organism evidence="1 2">
    <name type="scientific">Asticcacaulis excentricus (strain ATCC 15261 / DSM 4724 / KCTC 12464 / NCIMB 9791 / VKM B-1370 / CB 48)</name>
    <dbReference type="NCBI Taxonomy" id="573065"/>
    <lineage>
        <taxon>Bacteria</taxon>
        <taxon>Pseudomonadati</taxon>
        <taxon>Pseudomonadota</taxon>
        <taxon>Alphaproteobacteria</taxon>
        <taxon>Caulobacterales</taxon>
        <taxon>Caulobacteraceae</taxon>
        <taxon>Asticcacaulis</taxon>
    </lineage>
</organism>
<evidence type="ECO:0000313" key="2">
    <source>
        <dbReference type="Proteomes" id="UP000001492"/>
    </source>
</evidence>
<protein>
    <submittedName>
        <fullName evidence="1">Uncharacterized protein</fullName>
    </submittedName>
</protein>
<gene>
    <name evidence="1" type="ordered locus">Astex_3762</name>
</gene>
<accession>E8RVV1</accession>
<sequence>MGSQLLFLGLSAVVSKQKIAMTDIISKAAFANSIPAELAQEAGLVDHQQLVRFMEIHETLATSELVDITDMTDAQLLAMLG</sequence>